<keyword evidence="1" id="KW-0732">Signal</keyword>
<proteinExistence type="predicted"/>
<dbReference type="RefSeq" id="XP_017782285.1">
    <property type="nucleotide sequence ID" value="XM_017926796.1"/>
</dbReference>
<accession>A0ABM1N635</accession>
<protein>
    <submittedName>
        <fullName evidence="3">Uncharacterized protein LOC108566763</fullName>
    </submittedName>
</protein>
<dbReference type="Proteomes" id="UP000695000">
    <property type="component" value="Unplaced"/>
</dbReference>
<evidence type="ECO:0000256" key="1">
    <source>
        <dbReference type="SAM" id="SignalP"/>
    </source>
</evidence>
<feature type="chain" id="PRO_5045980364" evidence="1">
    <location>
        <begin position="25"/>
        <end position="162"/>
    </location>
</feature>
<sequence length="162" mass="17149">MNALYVTVSIPLLLLFAGFNHAHGLTTFGKSQPSNSNQQPQQLPARPCTDNKVCEGIIGASCVQDPKDHARKSCLCGDNQPPVNGGCSAAYSGPNHLCKANKDCVEGAKCIDVEKNGSQITEKLCKCTEGLVEHNNMCSGGTPTSVLSGLIILMALTRTLLY</sequence>
<gene>
    <name evidence="3" type="primary">LOC108566763</name>
</gene>
<name>A0ABM1N635_NICVS</name>
<dbReference type="GeneID" id="108566763"/>
<feature type="signal peptide" evidence="1">
    <location>
        <begin position="1"/>
        <end position="24"/>
    </location>
</feature>
<organism evidence="2 3">
    <name type="scientific">Nicrophorus vespilloides</name>
    <name type="common">Boreal carrion beetle</name>
    <dbReference type="NCBI Taxonomy" id="110193"/>
    <lineage>
        <taxon>Eukaryota</taxon>
        <taxon>Metazoa</taxon>
        <taxon>Ecdysozoa</taxon>
        <taxon>Arthropoda</taxon>
        <taxon>Hexapoda</taxon>
        <taxon>Insecta</taxon>
        <taxon>Pterygota</taxon>
        <taxon>Neoptera</taxon>
        <taxon>Endopterygota</taxon>
        <taxon>Coleoptera</taxon>
        <taxon>Polyphaga</taxon>
        <taxon>Staphyliniformia</taxon>
        <taxon>Silphidae</taxon>
        <taxon>Nicrophorinae</taxon>
        <taxon>Nicrophorus</taxon>
    </lineage>
</organism>
<reference evidence="3" key="1">
    <citation type="submission" date="2025-08" db="UniProtKB">
        <authorList>
            <consortium name="RefSeq"/>
        </authorList>
    </citation>
    <scope>IDENTIFICATION</scope>
    <source>
        <tissue evidence="3">Whole Larva</tissue>
    </source>
</reference>
<keyword evidence="2" id="KW-1185">Reference proteome</keyword>
<evidence type="ECO:0000313" key="2">
    <source>
        <dbReference type="Proteomes" id="UP000695000"/>
    </source>
</evidence>
<evidence type="ECO:0000313" key="3">
    <source>
        <dbReference type="RefSeq" id="XP_017782285.1"/>
    </source>
</evidence>